<name>A0A1I4IN02_9BACI</name>
<evidence type="ECO:0000313" key="8">
    <source>
        <dbReference type="EMBL" id="SFL55136.1"/>
    </source>
</evidence>
<feature type="compositionally biased region" description="Low complexity" evidence="5">
    <location>
        <begin position="148"/>
        <end position="162"/>
    </location>
</feature>
<keyword evidence="6" id="KW-0472">Membrane</keyword>
<dbReference type="GO" id="GO:0005886">
    <property type="term" value="C:plasma membrane"/>
    <property type="evidence" value="ECO:0007669"/>
    <property type="project" value="TreeGrafter"/>
</dbReference>
<keyword evidence="6" id="KW-1133">Transmembrane helix</keyword>
<dbReference type="Pfam" id="PF04234">
    <property type="entry name" value="CopC"/>
    <property type="match status" value="1"/>
</dbReference>
<evidence type="ECO:0000256" key="5">
    <source>
        <dbReference type="SAM" id="MobiDB-lite"/>
    </source>
</evidence>
<dbReference type="GO" id="GO:0006825">
    <property type="term" value="P:copper ion transport"/>
    <property type="evidence" value="ECO:0007669"/>
    <property type="project" value="InterPro"/>
</dbReference>
<feature type="domain" description="CopC" evidence="7">
    <location>
        <begin position="28"/>
        <end position="120"/>
    </location>
</feature>
<proteinExistence type="predicted"/>
<dbReference type="GO" id="GO:0005507">
    <property type="term" value="F:copper ion binding"/>
    <property type="evidence" value="ECO:0007669"/>
    <property type="project" value="InterPro"/>
</dbReference>
<dbReference type="SUPFAM" id="SSF81296">
    <property type="entry name" value="E set domains"/>
    <property type="match status" value="1"/>
</dbReference>
<dbReference type="PANTHER" id="PTHR34820">
    <property type="entry name" value="INNER MEMBRANE PROTEIN YEBZ"/>
    <property type="match status" value="1"/>
</dbReference>
<dbReference type="GO" id="GO:0030313">
    <property type="term" value="C:cell envelope"/>
    <property type="evidence" value="ECO:0007669"/>
    <property type="project" value="UniProtKB-SubCell"/>
</dbReference>
<dbReference type="InterPro" id="IPR014755">
    <property type="entry name" value="Cu-Rt/internalin_Ig-like"/>
</dbReference>
<evidence type="ECO:0000313" key="9">
    <source>
        <dbReference type="Proteomes" id="UP000199668"/>
    </source>
</evidence>
<dbReference type="InterPro" id="IPR032694">
    <property type="entry name" value="CopC/D"/>
</dbReference>
<comment type="subcellular location">
    <subcellularLocation>
        <location evidence="1">Cell envelope</location>
    </subcellularLocation>
</comment>
<keyword evidence="3" id="KW-0732">Signal</keyword>
<dbReference type="GO" id="GO:0046688">
    <property type="term" value="P:response to copper ion"/>
    <property type="evidence" value="ECO:0007669"/>
    <property type="project" value="InterPro"/>
</dbReference>
<feature type="transmembrane region" description="Helical" evidence="6">
    <location>
        <begin position="177"/>
        <end position="199"/>
    </location>
</feature>
<keyword evidence="4" id="KW-0186">Copper</keyword>
<feature type="region of interest" description="Disordered" evidence="5">
    <location>
        <begin position="126"/>
        <end position="170"/>
    </location>
</feature>
<dbReference type="GO" id="GO:0042597">
    <property type="term" value="C:periplasmic space"/>
    <property type="evidence" value="ECO:0007669"/>
    <property type="project" value="InterPro"/>
</dbReference>
<dbReference type="Gene3D" id="2.60.40.1220">
    <property type="match status" value="1"/>
</dbReference>
<sequence>MLKNRFYFWLLSALFFGFLFPIDGVEAHSVLETATPEDGEQLEDAIDNVKLTFSTKVEKGSTLLLEKDDGEEIEPTSVEITDNVLEASFEESLESGLYKVHWNIIGADGHPIENQYSFTISMNEAQDVQQEEDQNSEKKDNNSNVDSETTTQNNKNENPEPQNAREQTSNDRDQINIGATGFIVVLFVAGLLLLVWILFNNRKT</sequence>
<dbReference type="AlphaFoldDB" id="A0A1I4IN02"/>
<evidence type="ECO:0000256" key="6">
    <source>
        <dbReference type="SAM" id="Phobius"/>
    </source>
</evidence>
<keyword evidence="2" id="KW-0479">Metal-binding</keyword>
<gene>
    <name evidence="8" type="ORF">SAMN04488054_102111</name>
</gene>
<dbReference type="RefSeq" id="WP_177195391.1">
    <property type="nucleotide sequence ID" value="NZ_FOTY01000002.1"/>
</dbReference>
<evidence type="ECO:0000256" key="4">
    <source>
        <dbReference type="ARBA" id="ARBA00023008"/>
    </source>
</evidence>
<accession>A0A1I4IN02</accession>
<evidence type="ECO:0000256" key="3">
    <source>
        <dbReference type="ARBA" id="ARBA00022729"/>
    </source>
</evidence>
<dbReference type="InterPro" id="IPR007348">
    <property type="entry name" value="CopC_dom"/>
</dbReference>
<reference evidence="8 9" key="1">
    <citation type="submission" date="2016-10" db="EMBL/GenBank/DDBJ databases">
        <authorList>
            <person name="de Groot N.N."/>
        </authorList>
    </citation>
    <scope>NUCLEOTIDE SEQUENCE [LARGE SCALE GENOMIC DNA]</scope>
    <source>
        <strain evidence="8 9">CGMCC 1.6134</strain>
    </source>
</reference>
<keyword evidence="6" id="KW-0812">Transmembrane</keyword>
<evidence type="ECO:0000259" key="7">
    <source>
        <dbReference type="Pfam" id="PF04234"/>
    </source>
</evidence>
<organism evidence="8 9">
    <name type="scientific">Salibacterium qingdaonense</name>
    <dbReference type="NCBI Taxonomy" id="266892"/>
    <lineage>
        <taxon>Bacteria</taxon>
        <taxon>Bacillati</taxon>
        <taxon>Bacillota</taxon>
        <taxon>Bacilli</taxon>
        <taxon>Bacillales</taxon>
        <taxon>Bacillaceae</taxon>
    </lineage>
</organism>
<evidence type="ECO:0000256" key="1">
    <source>
        <dbReference type="ARBA" id="ARBA00004196"/>
    </source>
</evidence>
<dbReference type="STRING" id="266892.SAMN04488054_102111"/>
<dbReference type="InterPro" id="IPR014756">
    <property type="entry name" value="Ig_E-set"/>
</dbReference>
<evidence type="ECO:0000256" key="2">
    <source>
        <dbReference type="ARBA" id="ARBA00022723"/>
    </source>
</evidence>
<dbReference type="EMBL" id="FOTY01000002">
    <property type="protein sequence ID" value="SFL55136.1"/>
    <property type="molecule type" value="Genomic_DNA"/>
</dbReference>
<dbReference type="Proteomes" id="UP000199668">
    <property type="component" value="Unassembled WGS sequence"/>
</dbReference>
<keyword evidence="9" id="KW-1185">Reference proteome</keyword>
<protein>
    <recommendedName>
        <fullName evidence="7">CopC domain-containing protein</fullName>
    </recommendedName>
</protein>
<dbReference type="PANTHER" id="PTHR34820:SF4">
    <property type="entry name" value="INNER MEMBRANE PROTEIN YEBZ"/>
    <property type="match status" value="1"/>
</dbReference>